<dbReference type="Pfam" id="PF19031">
    <property type="entry name" value="Intu_longin_1"/>
    <property type="match status" value="1"/>
</dbReference>
<reference evidence="15 16" key="1">
    <citation type="journal article" date="2018" name="Nat. Ecol. Evol.">
        <title>Genomic signatures of mitonuclear coevolution across populations of Tigriopus californicus.</title>
        <authorList>
            <person name="Barreto F.S."/>
            <person name="Watson E.T."/>
            <person name="Lima T.G."/>
            <person name="Willett C.S."/>
            <person name="Edmands S."/>
            <person name="Li W."/>
            <person name="Burton R.S."/>
        </authorList>
    </citation>
    <scope>NUCLEOTIDE SEQUENCE [LARGE SCALE GENOMIC DNA]</scope>
    <source>
        <strain evidence="15 16">San Diego</strain>
    </source>
</reference>
<evidence type="ECO:0000313" key="16">
    <source>
        <dbReference type="Proteomes" id="UP000318571"/>
    </source>
</evidence>
<keyword evidence="7" id="KW-0276">Fatty acid metabolism</keyword>
<feature type="domain" description="CCZ1/INTU/HSP4 first Longin" evidence="13">
    <location>
        <begin position="639"/>
        <end position="745"/>
    </location>
</feature>
<dbReference type="FunFam" id="1.20.140.10:FF:000010">
    <property type="entry name" value="Acyl-coenzyme A oxidase"/>
    <property type="match status" value="1"/>
</dbReference>
<dbReference type="Pfam" id="PF02770">
    <property type="entry name" value="Acyl-CoA_dh_M"/>
    <property type="match status" value="1"/>
</dbReference>
<dbReference type="GO" id="GO:0016192">
    <property type="term" value="P:vesicle-mediated transport"/>
    <property type="evidence" value="ECO:0007669"/>
    <property type="project" value="InterPro"/>
</dbReference>
<evidence type="ECO:0000256" key="7">
    <source>
        <dbReference type="ARBA" id="ARBA00022832"/>
    </source>
</evidence>
<dbReference type="SUPFAM" id="SSF56645">
    <property type="entry name" value="Acyl-CoA dehydrogenase NM domain-like"/>
    <property type="match status" value="1"/>
</dbReference>
<evidence type="ECO:0000256" key="9">
    <source>
        <dbReference type="ARBA" id="ARBA00023098"/>
    </source>
</evidence>
<evidence type="ECO:0000256" key="10">
    <source>
        <dbReference type="ARBA" id="ARBA00023140"/>
    </source>
</evidence>
<evidence type="ECO:0000256" key="1">
    <source>
        <dbReference type="ARBA" id="ARBA00001974"/>
    </source>
</evidence>
<evidence type="ECO:0000259" key="14">
    <source>
        <dbReference type="Pfam" id="PF22924"/>
    </source>
</evidence>
<protein>
    <recommendedName>
        <fullName evidence="4">acyl-CoA oxidase</fullName>
        <ecNumber evidence="4">1.3.3.6</ecNumber>
    </recommendedName>
</protein>
<comment type="caution">
    <text evidence="15">The sequence shown here is derived from an EMBL/GenBank/DDBJ whole genome shotgun (WGS) entry which is preliminary data.</text>
</comment>
<dbReference type="Proteomes" id="UP000318571">
    <property type="component" value="Chromosome 10"/>
</dbReference>
<dbReference type="PANTHER" id="PTHR10909:SF382">
    <property type="entry name" value="ACYL-COENZYME A OXIDASE"/>
    <property type="match status" value="1"/>
</dbReference>
<evidence type="ECO:0000256" key="4">
    <source>
        <dbReference type="ARBA" id="ARBA00012870"/>
    </source>
</evidence>
<keyword evidence="6" id="KW-0274">FAD</keyword>
<dbReference type="InterPro" id="IPR046373">
    <property type="entry name" value="Acyl-CoA_Oxase/DH_mid-dom_sf"/>
</dbReference>
<evidence type="ECO:0000259" key="13">
    <source>
        <dbReference type="Pfam" id="PF19031"/>
    </source>
</evidence>
<evidence type="ECO:0000256" key="2">
    <source>
        <dbReference type="ARBA" id="ARBA00004275"/>
    </source>
</evidence>
<dbReference type="GO" id="GO:0003997">
    <property type="term" value="F:acyl-CoA oxidase activity"/>
    <property type="evidence" value="ECO:0007669"/>
    <property type="project" value="UniProtKB-EC"/>
</dbReference>
<feature type="domain" description="Acyl-CoA oxidase/dehydrogenase middle" evidence="12">
    <location>
        <begin position="191"/>
        <end position="300"/>
    </location>
</feature>
<dbReference type="InterPro" id="IPR055060">
    <property type="entry name" value="ACOX_C_alpha1"/>
</dbReference>
<dbReference type="EMBL" id="VCGU01000458">
    <property type="protein sequence ID" value="TRY62556.1"/>
    <property type="molecule type" value="Genomic_DNA"/>
</dbReference>
<evidence type="ECO:0000256" key="8">
    <source>
        <dbReference type="ARBA" id="ARBA00023002"/>
    </source>
</evidence>
<dbReference type="Gene3D" id="2.40.110.10">
    <property type="entry name" value="Butyryl-CoA Dehydrogenase, subunit A, domain 2"/>
    <property type="match status" value="1"/>
</dbReference>
<dbReference type="GO" id="GO:0071949">
    <property type="term" value="F:FAD binding"/>
    <property type="evidence" value="ECO:0007669"/>
    <property type="project" value="InterPro"/>
</dbReference>
<comment type="subcellular location">
    <subcellularLocation>
        <location evidence="2">Peroxisome</location>
    </subcellularLocation>
</comment>
<gene>
    <name evidence="15" type="ORF">TCAL_09021</name>
</gene>
<dbReference type="GO" id="GO:0005777">
    <property type="term" value="C:peroxisome"/>
    <property type="evidence" value="ECO:0007669"/>
    <property type="project" value="UniProtKB-SubCell"/>
</dbReference>
<comment type="similarity">
    <text evidence="3">Belongs to the acyl-CoA oxidase family.</text>
</comment>
<feature type="region of interest" description="Disordered" evidence="11">
    <location>
        <begin position="894"/>
        <end position="919"/>
    </location>
</feature>
<dbReference type="InterPro" id="IPR043987">
    <property type="entry name" value="CCZ1/INTU/HSP4_longin_1"/>
</dbReference>
<accession>A0A553NAT5</accession>
<evidence type="ECO:0000256" key="5">
    <source>
        <dbReference type="ARBA" id="ARBA00022630"/>
    </source>
</evidence>
<evidence type="ECO:0000259" key="12">
    <source>
        <dbReference type="Pfam" id="PF02770"/>
    </source>
</evidence>
<dbReference type="AlphaFoldDB" id="A0A553NAT5"/>
<dbReference type="InterPro" id="IPR009100">
    <property type="entry name" value="AcylCoA_DH/oxidase_NM_dom_sf"/>
</dbReference>
<keyword evidence="16" id="KW-1185">Reference proteome</keyword>
<evidence type="ECO:0000256" key="3">
    <source>
        <dbReference type="ARBA" id="ARBA00006288"/>
    </source>
</evidence>
<dbReference type="InterPro" id="IPR036250">
    <property type="entry name" value="AcylCo_DH-like_C"/>
</dbReference>
<dbReference type="Gene3D" id="1.20.140.10">
    <property type="entry name" value="Butyryl-CoA Dehydrogenase, subunit A, domain 3"/>
    <property type="match status" value="1"/>
</dbReference>
<dbReference type="Pfam" id="PF22924">
    <property type="entry name" value="ACOX_C_alpha1"/>
    <property type="match status" value="1"/>
</dbReference>
<dbReference type="GO" id="GO:0005504">
    <property type="term" value="F:fatty acid binding"/>
    <property type="evidence" value="ECO:0007669"/>
    <property type="project" value="TreeGrafter"/>
</dbReference>
<keyword evidence="5" id="KW-0285">Flavoprotein</keyword>
<comment type="cofactor">
    <cofactor evidence="1">
        <name>FAD</name>
        <dbReference type="ChEBI" id="CHEBI:57692"/>
    </cofactor>
</comment>
<sequence>MSGLTRGTALRARLPCLTNVRVPRLFVIRPGPPGMRTLTQMTPKNALITTGLSNRSSSEELRQQWGQKASFNVRQLQDILDHDNHEMRNNFREFLRKELFTPRYDINLEDERALALKRLQAICDAGFISVMDFQNNPLKIFAAHELAVIDPAMGTKMTVQFNLFGGTVLKLGTERHHYLLPGIDSLKDVGCFGLTELGYGNNAVEMETTATYDKATDELIVNTPSPLAQKYWITNGACHAQHIVVFAQLYVDGKNEGIHGVLVRCRDEKLGPMPGVSVEDMGHKMGLNGVDNAKLTFDHVRVPRTNLLNRFSDISEDGKFESQVKQGGRARFLVMADQLLSGRICIASGCIVAAKASLCIALRYAATRLTVGPTGKSDTPILSYQLQQRALMPLLATTVALNFGLSQVKRKWAFQPKDGSDHMNVRKLIRAYIRDLQGARRGEILKLQVVRMCCAIKPLSSWHLNKVVTVSRERCGGQGYLSINRFGDFFGSAHAGITAEGDNSVLMQKVAKEHLAMFQPHSLDTPTCMDLGNSDHLAFLLKSRENKLFENLKGKMAKALLFTKVGKALPSIFDNLGKSLQEKGIYNVWMFEQQDLVQAFARSYADRVVCEAFQEVLAQDDYQVPRRMADFERSHKFEVYVYDTQIVQSEYDDPLLAVVFRYPSHLSDDHVVCTAGQLAGMARFFTDTLGENPTFFQLNRGRFEIERMGRYLVFVGDLTVESILPDNSALNLQRAILDPIQFFFGDLEAWRRSLNFRRGKPRPSNLKHAQAISEKFALEVEAVIGLIFQRYFEPPRPALPILETELCVQINRSCQRAMMGGTFEGCQILSNISTISRKFSSFPEPISHFVNLLPGNEPLFEGVQYQPSFPLPLGAKIYVCGRSCRNYDENDVHSSVSNTFEPNNPRETEDTSSCSSDSNQTDYEYDLDANMDAKFPRRRSRSCRSESLAKIRYQKEKERTHFLDTMRKIVQVTRVSRSDVIALNEQFIVFVQTLGWVELWVGFRSRTVNEGVVRALWDVGLCGLPRLS</sequence>
<evidence type="ECO:0000313" key="15">
    <source>
        <dbReference type="EMBL" id="TRY62556.1"/>
    </source>
</evidence>
<dbReference type="SUPFAM" id="SSF47203">
    <property type="entry name" value="Acyl-CoA dehydrogenase C-terminal domain-like"/>
    <property type="match status" value="1"/>
</dbReference>
<dbReference type="GO" id="GO:0055088">
    <property type="term" value="P:lipid homeostasis"/>
    <property type="evidence" value="ECO:0007669"/>
    <property type="project" value="TreeGrafter"/>
</dbReference>
<keyword evidence="8" id="KW-0560">Oxidoreductase</keyword>
<keyword evidence="9" id="KW-0443">Lipid metabolism</keyword>
<dbReference type="FunFam" id="2.40.110.10:FF:000005">
    <property type="entry name" value="Acyl-coenzyme A oxidase"/>
    <property type="match status" value="1"/>
</dbReference>
<keyword evidence="10" id="KW-0576">Peroxisome</keyword>
<dbReference type="InterPro" id="IPR006091">
    <property type="entry name" value="Acyl-CoA_Oxase/DH_mid-dom"/>
</dbReference>
<organism evidence="15 16">
    <name type="scientific">Tigriopus californicus</name>
    <name type="common">Marine copepod</name>
    <dbReference type="NCBI Taxonomy" id="6832"/>
    <lineage>
        <taxon>Eukaryota</taxon>
        <taxon>Metazoa</taxon>
        <taxon>Ecdysozoa</taxon>
        <taxon>Arthropoda</taxon>
        <taxon>Crustacea</taxon>
        <taxon>Multicrustacea</taxon>
        <taxon>Hexanauplia</taxon>
        <taxon>Copepoda</taxon>
        <taxon>Harpacticoida</taxon>
        <taxon>Harpacticidae</taxon>
        <taxon>Tigriopus</taxon>
    </lineage>
</organism>
<feature type="domain" description="Acyl-CoA oxidase C-alpha1" evidence="14">
    <location>
        <begin position="339"/>
        <end position="512"/>
    </location>
</feature>
<proteinExistence type="inferred from homology"/>
<evidence type="ECO:0000256" key="6">
    <source>
        <dbReference type="ARBA" id="ARBA00022827"/>
    </source>
</evidence>
<dbReference type="GO" id="GO:0033540">
    <property type="term" value="P:fatty acid beta-oxidation using acyl-CoA oxidase"/>
    <property type="evidence" value="ECO:0007669"/>
    <property type="project" value="TreeGrafter"/>
</dbReference>
<dbReference type="InterPro" id="IPR012258">
    <property type="entry name" value="Acyl-CoA_oxidase"/>
</dbReference>
<evidence type="ECO:0000256" key="11">
    <source>
        <dbReference type="SAM" id="MobiDB-lite"/>
    </source>
</evidence>
<name>A0A553NAT5_TIGCA</name>
<dbReference type="STRING" id="6832.A0A553NAT5"/>
<dbReference type="EC" id="1.3.3.6" evidence="4"/>
<dbReference type="PANTHER" id="PTHR10909">
    <property type="entry name" value="ELECTRON TRANSPORT OXIDOREDUCTASE"/>
    <property type="match status" value="1"/>
</dbReference>